<reference evidence="6 7" key="1">
    <citation type="submission" date="2023-11" db="EMBL/GenBank/DDBJ databases">
        <authorList>
            <person name="Hedman E."/>
            <person name="Englund M."/>
            <person name="Stromberg M."/>
            <person name="Nyberg Akerstrom W."/>
            <person name="Nylinder S."/>
            <person name="Jareborg N."/>
            <person name="Kallberg Y."/>
            <person name="Kronander E."/>
        </authorList>
    </citation>
    <scope>NUCLEOTIDE SEQUENCE [LARGE SCALE GENOMIC DNA]</scope>
</reference>
<evidence type="ECO:0000313" key="7">
    <source>
        <dbReference type="Proteomes" id="UP001314205"/>
    </source>
</evidence>
<name>A0AAV1LTI0_9NEOP</name>
<evidence type="ECO:0000313" key="6">
    <source>
        <dbReference type="EMBL" id="CAK1598551.1"/>
    </source>
</evidence>
<keyword evidence="2" id="KW-0479">Metal-binding</keyword>
<dbReference type="GO" id="GO:0005634">
    <property type="term" value="C:nucleus"/>
    <property type="evidence" value="ECO:0007669"/>
    <property type="project" value="UniProtKB-SubCell"/>
</dbReference>
<sequence length="122" mass="13828">MIPALYQKTKEALKIELGPNCGIHHVCLTSDLWTSRANESYMAVIGHFITDEFQLKAILSDCAHFEDAHTNENIQRVLNNIVDEYELSTEINFMVTDNGANIQKAITDIGWKHYGCYGHTLN</sequence>
<evidence type="ECO:0000256" key="3">
    <source>
        <dbReference type="ARBA" id="ARBA00022771"/>
    </source>
</evidence>
<dbReference type="Proteomes" id="UP001314205">
    <property type="component" value="Unassembled WGS sequence"/>
</dbReference>
<keyword evidence="7" id="KW-1185">Reference proteome</keyword>
<dbReference type="SUPFAM" id="SSF53098">
    <property type="entry name" value="Ribonuclease H-like"/>
    <property type="match status" value="1"/>
</dbReference>
<dbReference type="EMBL" id="CAVLGL010000104">
    <property type="protein sequence ID" value="CAK1598551.1"/>
    <property type="molecule type" value="Genomic_DNA"/>
</dbReference>
<comment type="subcellular location">
    <subcellularLocation>
        <location evidence="1">Nucleus</location>
    </subcellularLocation>
</comment>
<keyword evidence="3" id="KW-0863">Zinc-finger</keyword>
<protein>
    <recommendedName>
        <fullName evidence="8">Transposase</fullName>
    </recommendedName>
</protein>
<keyword evidence="5" id="KW-0539">Nucleus</keyword>
<dbReference type="GO" id="GO:0008270">
    <property type="term" value="F:zinc ion binding"/>
    <property type="evidence" value="ECO:0007669"/>
    <property type="project" value="UniProtKB-KW"/>
</dbReference>
<evidence type="ECO:0008006" key="8">
    <source>
        <dbReference type="Google" id="ProtNLM"/>
    </source>
</evidence>
<evidence type="ECO:0000256" key="1">
    <source>
        <dbReference type="ARBA" id="ARBA00004123"/>
    </source>
</evidence>
<evidence type="ECO:0000256" key="2">
    <source>
        <dbReference type="ARBA" id="ARBA00022723"/>
    </source>
</evidence>
<gene>
    <name evidence="6" type="ORF">PARMNEM_LOCUS17525</name>
</gene>
<dbReference type="PANTHER" id="PTHR46481:SF10">
    <property type="entry name" value="ZINC FINGER BED DOMAIN-CONTAINING PROTEIN 39"/>
    <property type="match status" value="1"/>
</dbReference>
<keyword evidence="4" id="KW-0862">Zinc</keyword>
<accession>A0AAV1LTI0</accession>
<dbReference type="InterPro" id="IPR012337">
    <property type="entry name" value="RNaseH-like_sf"/>
</dbReference>
<dbReference type="PANTHER" id="PTHR46481">
    <property type="entry name" value="ZINC FINGER BED DOMAIN-CONTAINING PROTEIN 4"/>
    <property type="match status" value="1"/>
</dbReference>
<organism evidence="6 7">
    <name type="scientific">Parnassius mnemosyne</name>
    <name type="common">clouded apollo</name>
    <dbReference type="NCBI Taxonomy" id="213953"/>
    <lineage>
        <taxon>Eukaryota</taxon>
        <taxon>Metazoa</taxon>
        <taxon>Ecdysozoa</taxon>
        <taxon>Arthropoda</taxon>
        <taxon>Hexapoda</taxon>
        <taxon>Insecta</taxon>
        <taxon>Pterygota</taxon>
        <taxon>Neoptera</taxon>
        <taxon>Endopterygota</taxon>
        <taxon>Lepidoptera</taxon>
        <taxon>Glossata</taxon>
        <taxon>Ditrysia</taxon>
        <taxon>Papilionoidea</taxon>
        <taxon>Papilionidae</taxon>
        <taxon>Parnassiinae</taxon>
        <taxon>Parnassini</taxon>
        <taxon>Parnassius</taxon>
        <taxon>Driopa</taxon>
    </lineage>
</organism>
<evidence type="ECO:0000256" key="5">
    <source>
        <dbReference type="ARBA" id="ARBA00023242"/>
    </source>
</evidence>
<evidence type="ECO:0000256" key="4">
    <source>
        <dbReference type="ARBA" id="ARBA00022833"/>
    </source>
</evidence>
<dbReference type="AlphaFoldDB" id="A0AAV1LTI0"/>
<comment type="caution">
    <text evidence="6">The sequence shown here is derived from an EMBL/GenBank/DDBJ whole genome shotgun (WGS) entry which is preliminary data.</text>
</comment>
<dbReference type="InterPro" id="IPR052035">
    <property type="entry name" value="ZnF_BED_domain_contain"/>
</dbReference>
<proteinExistence type="predicted"/>